<name>A0A6G0XJY6_9STRA</name>
<accession>A0A6G0XJY6</accession>
<evidence type="ECO:0000313" key="3">
    <source>
        <dbReference type="EMBL" id="KAF0740620.1"/>
    </source>
</evidence>
<dbReference type="InterPro" id="IPR051044">
    <property type="entry name" value="MAG_DAG_Lipase"/>
</dbReference>
<protein>
    <recommendedName>
        <fullName evidence="2">Serine aminopeptidase S33 domain-containing protein</fullName>
    </recommendedName>
</protein>
<evidence type="ECO:0000256" key="1">
    <source>
        <dbReference type="SAM" id="MobiDB-lite"/>
    </source>
</evidence>
<feature type="domain" description="Serine aminopeptidase S33" evidence="2">
    <location>
        <begin position="114"/>
        <end position="295"/>
    </location>
</feature>
<dbReference type="VEuPathDB" id="FungiDB:AeMF1_009198"/>
<sequence>MVQLRNVTFSSGSAVVTNGRHQHLHSRSFVPKDPIAVVVFLPGVDESCMRYAGLFRYLASQQIAVFALEQNPSKDTVDYSDTTTMYKHPNPEVNFEKQESNVTLFPAPSGCGVGQYVDDVHHFASGVAQRIGDRPINYFLCGMYYGGLMAAHSAIISVFPWKGVIMTTPDMMPPVSILSTLTSTITSQWRSFMPVRPTLAAFRDKLVPRSKDHLGHDFTDTTERTFTEDENKSETSNPVDEAFKELDLAKESLQTPVLLLHGKTDARRVDGDAHNFFLGLTCPKKEILEFKELYYSMGQELGNPEVNESILKWFQSFQDEWL</sequence>
<dbReference type="AlphaFoldDB" id="A0A6G0XJY6"/>
<evidence type="ECO:0000259" key="2">
    <source>
        <dbReference type="Pfam" id="PF12146"/>
    </source>
</evidence>
<feature type="compositionally biased region" description="Basic and acidic residues" evidence="1">
    <location>
        <begin position="213"/>
        <end position="233"/>
    </location>
</feature>
<dbReference type="EMBL" id="VJMJ01000048">
    <property type="protein sequence ID" value="KAF0740620.1"/>
    <property type="molecule type" value="Genomic_DNA"/>
</dbReference>
<feature type="region of interest" description="Disordered" evidence="1">
    <location>
        <begin position="213"/>
        <end position="237"/>
    </location>
</feature>
<keyword evidence="4" id="KW-1185">Reference proteome</keyword>
<evidence type="ECO:0000313" key="4">
    <source>
        <dbReference type="Proteomes" id="UP000481153"/>
    </source>
</evidence>
<comment type="caution">
    <text evidence="3">The sequence shown here is derived from an EMBL/GenBank/DDBJ whole genome shotgun (WGS) entry which is preliminary data.</text>
</comment>
<dbReference type="SUPFAM" id="SSF53474">
    <property type="entry name" value="alpha/beta-Hydrolases"/>
    <property type="match status" value="1"/>
</dbReference>
<dbReference type="Pfam" id="PF12146">
    <property type="entry name" value="Hydrolase_4"/>
    <property type="match status" value="1"/>
</dbReference>
<dbReference type="InterPro" id="IPR029058">
    <property type="entry name" value="AB_hydrolase_fold"/>
</dbReference>
<gene>
    <name evidence="3" type="ORF">Ae201684_003996</name>
</gene>
<organism evidence="3 4">
    <name type="scientific">Aphanomyces euteiches</name>
    <dbReference type="NCBI Taxonomy" id="100861"/>
    <lineage>
        <taxon>Eukaryota</taxon>
        <taxon>Sar</taxon>
        <taxon>Stramenopiles</taxon>
        <taxon>Oomycota</taxon>
        <taxon>Saprolegniomycetes</taxon>
        <taxon>Saprolegniales</taxon>
        <taxon>Verrucalvaceae</taxon>
        <taxon>Aphanomyces</taxon>
    </lineage>
</organism>
<dbReference type="Proteomes" id="UP000481153">
    <property type="component" value="Unassembled WGS sequence"/>
</dbReference>
<reference evidence="3 4" key="1">
    <citation type="submission" date="2019-07" db="EMBL/GenBank/DDBJ databases">
        <title>Genomics analysis of Aphanomyces spp. identifies a new class of oomycete effector associated with host adaptation.</title>
        <authorList>
            <person name="Gaulin E."/>
        </authorList>
    </citation>
    <scope>NUCLEOTIDE SEQUENCE [LARGE SCALE GENOMIC DNA]</scope>
    <source>
        <strain evidence="3 4">ATCC 201684</strain>
    </source>
</reference>
<dbReference type="InterPro" id="IPR022742">
    <property type="entry name" value="Hydrolase_4"/>
</dbReference>
<dbReference type="Gene3D" id="3.40.50.1820">
    <property type="entry name" value="alpha/beta hydrolase"/>
    <property type="match status" value="1"/>
</dbReference>
<dbReference type="PANTHER" id="PTHR11614">
    <property type="entry name" value="PHOSPHOLIPASE-RELATED"/>
    <property type="match status" value="1"/>
</dbReference>
<proteinExistence type="predicted"/>